<dbReference type="PANTHER" id="PTHR30487:SF0">
    <property type="entry name" value="PREPILIN LEADER PEPTIDASE_N-METHYLTRANSFERASE-RELATED"/>
    <property type="match status" value="1"/>
</dbReference>
<gene>
    <name evidence="11" type="ORF">MNB_SUP05-SYMBIONT-4-1151</name>
</gene>
<dbReference type="GO" id="GO:0005886">
    <property type="term" value="C:plasma membrane"/>
    <property type="evidence" value="ECO:0007669"/>
    <property type="project" value="UniProtKB-SubCell"/>
</dbReference>
<feature type="transmembrane region" description="Helical" evidence="8">
    <location>
        <begin position="106"/>
        <end position="122"/>
    </location>
</feature>
<feature type="domain" description="Prepilin peptidase A24 N-terminal" evidence="10">
    <location>
        <begin position="11"/>
        <end position="99"/>
    </location>
</feature>
<comment type="similarity">
    <text evidence="2">Belongs to the peptidase A24 family.</text>
</comment>
<proteinExistence type="inferred from homology"/>
<name>A0A1W1DZ47_9ZZZZ</name>
<protein>
    <submittedName>
        <fullName evidence="11">Leader peptidase (Prepilin peptidase) / N-methyltransferase</fullName>
        <ecNumber evidence="11">3.4.23.43</ecNumber>
    </submittedName>
</protein>
<keyword evidence="11" id="KW-0378">Hydrolase</keyword>
<comment type="subcellular location">
    <subcellularLocation>
        <location evidence="1">Cell inner membrane</location>
        <topology evidence="1">Multi-pass membrane protein</topology>
    </subcellularLocation>
</comment>
<evidence type="ECO:0000256" key="5">
    <source>
        <dbReference type="ARBA" id="ARBA00022692"/>
    </source>
</evidence>
<feature type="transmembrane region" description="Helical" evidence="8">
    <location>
        <begin position="129"/>
        <end position="148"/>
    </location>
</feature>
<keyword evidence="3" id="KW-1003">Cell membrane</keyword>
<accession>A0A1W1DZ47</accession>
<sequence length="246" mass="27768">MSYIDYFVVFLFGLSIGSFLNVVIYRLPLLIEGNDISLTHPSRSFCPICEHQLSWRDLVPVISYLIQRAKCRYCQTNISSQYPIIELTAGVLSLLIVYQWGFSLQSIYFLILAYALLTLFVIDIKHQLLPDIITLPLLWIGLLYSISYKEVTSAVIGAMAGYLVLWAIYWGFKLIRNKEGMGYGDFKLTAALGAWLGWQALEQLLLIASVLSVVFFVLSKQSSNKKIAFGPFLILGAIFIITTVNN</sequence>
<dbReference type="Pfam" id="PF01478">
    <property type="entry name" value="Peptidase_A24"/>
    <property type="match status" value="1"/>
</dbReference>
<dbReference type="InterPro" id="IPR010627">
    <property type="entry name" value="Prepilin_pept_A24_N"/>
</dbReference>
<evidence type="ECO:0000256" key="8">
    <source>
        <dbReference type="SAM" id="Phobius"/>
    </source>
</evidence>
<dbReference type="GO" id="GO:0006465">
    <property type="term" value="P:signal peptide processing"/>
    <property type="evidence" value="ECO:0007669"/>
    <property type="project" value="TreeGrafter"/>
</dbReference>
<evidence type="ECO:0000256" key="4">
    <source>
        <dbReference type="ARBA" id="ARBA00022519"/>
    </source>
</evidence>
<dbReference type="PRINTS" id="PR00864">
    <property type="entry name" value="PREPILNPTASE"/>
</dbReference>
<dbReference type="EC" id="3.4.23.43" evidence="11"/>
<evidence type="ECO:0000256" key="2">
    <source>
        <dbReference type="ARBA" id="ARBA00005801"/>
    </source>
</evidence>
<keyword evidence="7 8" id="KW-0472">Membrane</keyword>
<dbReference type="GO" id="GO:0004190">
    <property type="term" value="F:aspartic-type endopeptidase activity"/>
    <property type="evidence" value="ECO:0007669"/>
    <property type="project" value="UniProtKB-EC"/>
</dbReference>
<feature type="transmembrane region" description="Helical" evidence="8">
    <location>
        <begin position="154"/>
        <end position="172"/>
    </location>
</feature>
<feature type="domain" description="Prepilin type IV endopeptidase peptidase" evidence="9">
    <location>
        <begin position="110"/>
        <end position="216"/>
    </location>
</feature>
<feature type="transmembrane region" description="Helical" evidence="8">
    <location>
        <begin position="192"/>
        <end position="215"/>
    </location>
</feature>
<evidence type="ECO:0000256" key="6">
    <source>
        <dbReference type="ARBA" id="ARBA00022989"/>
    </source>
</evidence>
<feature type="transmembrane region" description="Helical" evidence="8">
    <location>
        <begin position="227"/>
        <end position="244"/>
    </location>
</feature>
<dbReference type="Gene3D" id="1.20.120.1220">
    <property type="match status" value="1"/>
</dbReference>
<keyword evidence="4" id="KW-0997">Cell inner membrane</keyword>
<evidence type="ECO:0000259" key="9">
    <source>
        <dbReference type="Pfam" id="PF01478"/>
    </source>
</evidence>
<dbReference type="Pfam" id="PF06750">
    <property type="entry name" value="A24_N_bact"/>
    <property type="match status" value="1"/>
</dbReference>
<keyword evidence="11" id="KW-0808">Transferase</keyword>
<dbReference type="EMBL" id="FPHY01000117">
    <property type="protein sequence ID" value="SFV86878.1"/>
    <property type="molecule type" value="Genomic_DNA"/>
</dbReference>
<dbReference type="InterPro" id="IPR014032">
    <property type="entry name" value="Peptidase_A24A_bac"/>
</dbReference>
<feature type="transmembrane region" description="Helical" evidence="8">
    <location>
        <begin position="6"/>
        <end position="27"/>
    </location>
</feature>
<evidence type="ECO:0000256" key="1">
    <source>
        <dbReference type="ARBA" id="ARBA00004429"/>
    </source>
</evidence>
<evidence type="ECO:0000256" key="7">
    <source>
        <dbReference type="ARBA" id="ARBA00023136"/>
    </source>
</evidence>
<dbReference type="GO" id="GO:0032259">
    <property type="term" value="P:methylation"/>
    <property type="evidence" value="ECO:0007669"/>
    <property type="project" value="UniProtKB-KW"/>
</dbReference>
<dbReference type="InterPro" id="IPR050882">
    <property type="entry name" value="Prepilin_peptidase/N-MTase"/>
</dbReference>
<dbReference type="GO" id="GO:0008168">
    <property type="term" value="F:methyltransferase activity"/>
    <property type="evidence" value="ECO:0007669"/>
    <property type="project" value="UniProtKB-KW"/>
</dbReference>
<evidence type="ECO:0000256" key="3">
    <source>
        <dbReference type="ARBA" id="ARBA00022475"/>
    </source>
</evidence>
<evidence type="ECO:0000313" key="11">
    <source>
        <dbReference type="EMBL" id="SFV86878.1"/>
    </source>
</evidence>
<keyword evidence="5 8" id="KW-0812">Transmembrane</keyword>
<dbReference type="PANTHER" id="PTHR30487">
    <property type="entry name" value="TYPE 4 PREPILIN-LIKE PROTEINS LEADER PEPTIDE-PROCESSING ENZYME"/>
    <property type="match status" value="1"/>
</dbReference>
<organism evidence="11">
    <name type="scientific">hydrothermal vent metagenome</name>
    <dbReference type="NCBI Taxonomy" id="652676"/>
    <lineage>
        <taxon>unclassified sequences</taxon>
        <taxon>metagenomes</taxon>
        <taxon>ecological metagenomes</taxon>
    </lineage>
</organism>
<dbReference type="AlphaFoldDB" id="A0A1W1DZ47"/>
<keyword evidence="11" id="KW-0489">Methyltransferase</keyword>
<evidence type="ECO:0000259" key="10">
    <source>
        <dbReference type="Pfam" id="PF06750"/>
    </source>
</evidence>
<reference evidence="11" key="1">
    <citation type="submission" date="2016-10" db="EMBL/GenBank/DDBJ databases">
        <authorList>
            <person name="de Groot N.N."/>
        </authorList>
    </citation>
    <scope>NUCLEOTIDE SEQUENCE</scope>
</reference>
<dbReference type="InterPro" id="IPR000045">
    <property type="entry name" value="Prepilin_IV_endopep_pep"/>
</dbReference>
<keyword evidence="6 8" id="KW-1133">Transmembrane helix</keyword>